<dbReference type="Gene3D" id="3.40.50.2300">
    <property type="match status" value="1"/>
</dbReference>
<dbReference type="FunFam" id="3.30.565.10:FF:000037">
    <property type="entry name" value="Hybrid sensor histidine kinase/response regulator"/>
    <property type="match status" value="1"/>
</dbReference>
<dbReference type="Pfam" id="PF02518">
    <property type="entry name" value="HATPase_c"/>
    <property type="match status" value="1"/>
</dbReference>
<dbReference type="Gene3D" id="2.60.40.10">
    <property type="entry name" value="Immunoglobulins"/>
    <property type="match status" value="1"/>
</dbReference>
<dbReference type="STRING" id="151894.SAMN04488524_1896"/>
<dbReference type="EC" id="2.7.13.3" evidence="2"/>
<keyword evidence="8" id="KW-0902">Two-component regulatory system</keyword>
<reference evidence="18" key="1">
    <citation type="submission" date="2017-04" db="EMBL/GenBank/DDBJ databases">
        <authorList>
            <person name="Varghese N."/>
            <person name="Submissions S."/>
        </authorList>
    </citation>
    <scope>NUCLEOTIDE SEQUENCE [LARGE SCALE GENOMIC DNA]</scope>
    <source>
        <strain evidence="18">DSM 12126</strain>
    </source>
</reference>
<dbReference type="GO" id="GO:0003700">
    <property type="term" value="F:DNA-binding transcription factor activity"/>
    <property type="evidence" value="ECO:0007669"/>
    <property type="project" value="InterPro"/>
</dbReference>
<dbReference type="InterPro" id="IPR003661">
    <property type="entry name" value="HisK_dim/P_dom"/>
</dbReference>
<gene>
    <name evidence="17" type="ORF">SAMN04488524_1896</name>
</gene>
<dbReference type="PROSITE" id="PS01124">
    <property type="entry name" value="HTH_ARAC_FAMILY_2"/>
    <property type="match status" value="1"/>
</dbReference>
<dbReference type="Pfam" id="PF00072">
    <property type="entry name" value="Response_reg"/>
    <property type="match status" value="1"/>
</dbReference>
<dbReference type="OrthoDB" id="9809670at2"/>
<protein>
    <recommendedName>
        <fullName evidence="2">histidine kinase</fullName>
        <ecNumber evidence="2">2.7.13.3</ecNumber>
    </recommendedName>
</protein>
<name>A0A1W2B3Y4_9SPHI</name>
<dbReference type="InterPro" id="IPR018060">
    <property type="entry name" value="HTH_AraC"/>
</dbReference>
<feature type="chain" id="PRO_5013184567" description="histidine kinase" evidence="13">
    <location>
        <begin position="25"/>
        <end position="1366"/>
    </location>
</feature>
<evidence type="ECO:0000259" key="16">
    <source>
        <dbReference type="PROSITE" id="PS50110"/>
    </source>
</evidence>
<evidence type="ECO:0000256" key="2">
    <source>
        <dbReference type="ARBA" id="ARBA00012438"/>
    </source>
</evidence>
<dbReference type="GO" id="GO:0000155">
    <property type="term" value="F:phosphorelay sensor kinase activity"/>
    <property type="evidence" value="ECO:0007669"/>
    <property type="project" value="InterPro"/>
</dbReference>
<dbReference type="PANTHER" id="PTHR43547:SF2">
    <property type="entry name" value="HYBRID SIGNAL TRANSDUCTION HISTIDINE KINASE C"/>
    <property type="match status" value="1"/>
</dbReference>
<dbReference type="FunFam" id="2.60.40.10:FF:000791">
    <property type="entry name" value="Two-component system sensor histidine kinase/response regulator"/>
    <property type="match status" value="1"/>
</dbReference>
<feature type="transmembrane region" description="Helical" evidence="12">
    <location>
        <begin position="805"/>
        <end position="827"/>
    </location>
</feature>
<dbReference type="PANTHER" id="PTHR43547">
    <property type="entry name" value="TWO-COMPONENT HISTIDINE KINASE"/>
    <property type="match status" value="1"/>
</dbReference>
<dbReference type="PROSITE" id="PS50110">
    <property type="entry name" value="RESPONSE_REGULATORY"/>
    <property type="match status" value="1"/>
</dbReference>
<dbReference type="SUPFAM" id="SSF63829">
    <property type="entry name" value="Calcium-dependent phosphotriesterase"/>
    <property type="match status" value="3"/>
</dbReference>
<dbReference type="InterPro" id="IPR036097">
    <property type="entry name" value="HisK_dim/P_sf"/>
</dbReference>
<dbReference type="Gene3D" id="3.30.565.10">
    <property type="entry name" value="Histidine kinase-like ATPase, C-terminal domain"/>
    <property type="match status" value="1"/>
</dbReference>
<dbReference type="PROSITE" id="PS50109">
    <property type="entry name" value="HIS_KIN"/>
    <property type="match status" value="1"/>
</dbReference>
<evidence type="ECO:0000256" key="12">
    <source>
        <dbReference type="SAM" id="Phobius"/>
    </source>
</evidence>
<dbReference type="CDD" id="cd00075">
    <property type="entry name" value="HATPase"/>
    <property type="match status" value="1"/>
</dbReference>
<dbReference type="EMBL" id="FWXT01000001">
    <property type="protein sequence ID" value="SMC67695.1"/>
    <property type="molecule type" value="Genomic_DNA"/>
</dbReference>
<keyword evidence="12" id="KW-0812">Transmembrane</keyword>
<evidence type="ECO:0000256" key="7">
    <source>
        <dbReference type="ARBA" id="ARBA00022840"/>
    </source>
</evidence>
<dbReference type="InterPro" id="IPR004358">
    <property type="entry name" value="Sig_transdc_His_kin-like_C"/>
</dbReference>
<comment type="catalytic activity">
    <reaction evidence="1">
        <text>ATP + protein L-histidine = ADP + protein N-phospho-L-histidine.</text>
        <dbReference type="EC" id="2.7.13.3"/>
    </reaction>
</comment>
<dbReference type="CDD" id="cd17574">
    <property type="entry name" value="REC_OmpR"/>
    <property type="match status" value="1"/>
</dbReference>
<evidence type="ECO:0000256" key="1">
    <source>
        <dbReference type="ARBA" id="ARBA00000085"/>
    </source>
</evidence>
<evidence type="ECO:0000256" key="10">
    <source>
        <dbReference type="ARBA" id="ARBA00023163"/>
    </source>
</evidence>
<feature type="modified residue" description="4-aspartylphosphate" evidence="11">
    <location>
        <position position="1160"/>
    </location>
</feature>
<dbReference type="InterPro" id="IPR005467">
    <property type="entry name" value="His_kinase_dom"/>
</dbReference>
<keyword evidence="12" id="KW-1133">Transmembrane helix</keyword>
<evidence type="ECO:0000259" key="14">
    <source>
        <dbReference type="PROSITE" id="PS01124"/>
    </source>
</evidence>
<dbReference type="InterPro" id="IPR013783">
    <property type="entry name" value="Ig-like_fold"/>
</dbReference>
<evidence type="ECO:0000256" key="5">
    <source>
        <dbReference type="ARBA" id="ARBA00022741"/>
    </source>
</evidence>
<dbReference type="Gene3D" id="1.10.287.130">
    <property type="match status" value="1"/>
</dbReference>
<dbReference type="Gene3D" id="2.130.10.10">
    <property type="entry name" value="YVTN repeat-like/Quinoprotein amine dehydrogenase"/>
    <property type="match status" value="4"/>
</dbReference>
<dbReference type="Proteomes" id="UP000192756">
    <property type="component" value="Unassembled WGS sequence"/>
</dbReference>
<dbReference type="SUPFAM" id="SSF55874">
    <property type="entry name" value="ATPase domain of HSP90 chaperone/DNA topoisomerase II/histidine kinase"/>
    <property type="match status" value="1"/>
</dbReference>
<dbReference type="InterPro" id="IPR009057">
    <property type="entry name" value="Homeodomain-like_sf"/>
</dbReference>
<keyword evidence="12" id="KW-0472">Membrane</keyword>
<sequence length="1366" mass="153846">MKFARWKIFVFCLSIFAAGTAAMAQLPISFGNLTIENGLSQNSVIAIAQDRAGFLWFGTRQGLNRYDGYQFKIYRNSSSNPNSISGNEAQALLTDAAGQLWVGTPYGLNRYDQEKDAFINITKKNGLSANYIESIYEDADSNLWVGTINGLNLLTDKRKNRFRTFLFNPNKSDAVNRISCIFRDKDKNIWVGTGRGLVCMTFKNGTYTYKVFRHKNGDASSLNSDYVTAIAADQQQNLWIGTDNGIALFNPSGKNFRTFRHNNLDPGSLIHNDVREIRQDDKELLWIGTQEGLSILDPETMKFNNYQHEPEVKGSLSHNSIHSIFQDNAKTMWVGTYFGGVNFAYPIATRFTIYQNSKLRPSISGNVISSIVEDKNGSLWIATEGAGLNYADLKHNVYRNYKTNPDNPNSITSNLIKIMCADRSGNGDLIIGTHYGGLNIFSPATGKFRHIVNVKNDKNVPGTAEIIALLHDSRGTLWVGSMNGLSVLRKKNGFFDWRTSKSPLDKFVHKGRYGVTALFEDREKNLWMGTTAGLYRYNFNTKQLHSFLKNETDSTRLYSDFINCISQSKAGKILIGTYFGGFSIYDPATNHFKSYEEKDGLANDNVLGIIEDDKENLWISTANGLSEFNAGIKKFRNYTKSDGLAGNEFNARSYFKSSRGEIFFGGLNGLSSFYPSNIQTNTFTAPVVFTGLKLFNQPVVVNGPDQLLKEHMMLTRQLIFKHDQNHFTIGFALLNYIKSDKNKYAYKLEGYDKGWNYAETPSATYTNLPSGKYQFKVRGINNDGIPGINLASTIIRIMPPIWASWWAYLIYIFIFSIILFLIVRYLFIRALLKRSEDVQKMKLNFFTYVSHEIRTPLTLILGPLETLSKTTKDNPEINNQILPIRNNAERLMRLITELMDFRKAETGHLKLSVANGDIIGFIKEIFQSFQHLATVHQIQYSFNCEQEEIELYFDWAQLEKVLFNLLSNAFKFTSDKGRISVSASATAEQVIIKVRDNGKGIPYESQNKLFSDFFQVDEPGSSHIGSGIGLALSKSIVEAHGGSIAIESSPASNENPGDTCFTVTLKKGKAHFKASELTGTSEQAGSYQLYTGSLHQSAAVSEKGPKKTGAETILLVEDNPEIRQMLRGYLNTDYEVRESEDGLKGWQTATELLPDLIICDIMMPVMDGLKLCSKLKTDERTSHIPVILLTAKSTHVQQMDGLETGADSYVTKPFSIDLLKLNVRNLLQSRKTMRQKFSQQVTLQPQNVTISSVEHTFMTKMLQYIEDHMGDQDFNIPELAAHIGMSQPVLYKKIRAITDLSVNDFIKTIRLKKAAQLFVQKKYNVSEISYLVGFNDPKYFSREFRKQFGQSPKEYVNALPAAGSVD</sequence>
<dbReference type="Pfam" id="PF07494">
    <property type="entry name" value="Reg_prop"/>
    <property type="match status" value="6"/>
</dbReference>
<keyword evidence="9" id="KW-0805">Transcription regulation</keyword>
<evidence type="ECO:0000256" key="11">
    <source>
        <dbReference type="PROSITE-ProRule" id="PRU00169"/>
    </source>
</evidence>
<dbReference type="SMART" id="SM00388">
    <property type="entry name" value="HisKA"/>
    <property type="match status" value="1"/>
</dbReference>
<dbReference type="PRINTS" id="PR00344">
    <property type="entry name" value="BCTRLSENSOR"/>
</dbReference>
<feature type="signal peptide" evidence="13">
    <location>
        <begin position="1"/>
        <end position="24"/>
    </location>
</feature>
<evidence type="ECO:0000256" key="3">
    <source>
        <dbReference type="ARBA" id="ARBA00022553"/>
    </source>
</evidence>
<evidence type="ECO:0000313" key="18">
    <source>
        <dbReference type="Proteomes" id="UP000192756"/>
    </source>
</evidence>
<evidence type="ECO:0000256" key="9">
    <source>
        <dbReference type="ARBA" id="ARBA00023015"/>
    </source>
</evidence>
<feature type="domain" description="HTH araC/xylS-type" evidence="14">
    <location>
        <begin position="1259"/>
        <end position="1358"/>
    </location>
</feature>
<dbReference type="Pfam" id="PF07495">
    <property type="entry name" value="Y_Y_Y"/>
    <property type="match status" value="1"/>
</dbReference>
<dbReference type="InterPro" id="IPR011123">
    <property type="entry name" value="Y_Y_Y"/>
</dbReference>
<feature type="domain" description="Histidine kinase" evidence="15">
    <location>
        <begin position="848"/>
        <end position="1069"/>
    </location>
</feature>
<keyword evidence="6 17" id="KW-0418">Kinase</keyword>
<dbReference type="InterPro" id="IPR015943">
    <property type="entry name" value="WD40/YVTN_repeat-like_dom_sf"/>
</dbReference>
<accession>A0A1W2B3Y4</accession>
<organism evidence="17 18">
    <name type="scientific">Pedobacter africanus</name>
    <dbReference type="NCBI Taxonomy" id="151894"/>
    <lineage>
        <taxon>Bacteria</taxon>
        <taxon>Pseudomonadati</taxon>
        <taxon>Bacteroidota</taxon>
        <taxon>Sphingobacteriia</taxon>
        <taxon>Sphingobacteriales</taxon>
        <taxon>Sphingobacteriaceae</taxon>
        <taxon>Pedobacter</taxon>
    </lineage>
</organism>
<dbReference type="Pfam" id="PF00512">
    <property type="entry name" value="HisKA"/>
    <property type="match status" value="1"/>
</dbReference>
<keyword evidence="7" id="KW-0067">ATP-binding</keyword>
<evidence type="ECO:0000256" key="6">
    <source>
        <dbReference type="ARBA" id="ARBA00022777"/>
    </source>
</evidence>
<dbReference type="InterPro" id="IPR003594">
    <property type="entry name" value="HATPase_dom"/>
</dbReference>
<feature type="domain" description="Response regulatory" evidence="16">
    <location>
        <begin position="1112"/>
        <end position="1227"/>
    </location>
</feature>
<evidence type="ECO:0000256" key="4">
    <source>
        <dbReference type="ARBA" id="ARBA00022679"/>
    </source>
</evidence>
<evidence type="ECO:0000259" key="15">
    <source>
        <dbReference type="PROSITE" id="PS50109"/>
    </source>
</evidence>
<proteinExistence type="predicted"/>
<dbReference type="SUPFAM" id="SSF46689">
    <property type="entry name" value="Homeodomain-like"/>
    <property type="match status" value="1"/>
</dbReference>
<keyword evidence="18" id="KW-1185">Reference proteome</keyword>
<dbReference type="GO" id="GO:0005524">
    <property type="term" value="F:ATP binding"/>
    <property type="evidence" value="ECO:0007669"/>
    <property type="project" value="UniProtKB-KW"/>
</dbReference>
<dbReference type="CDD" id="cd00082">
    <property type="entry name" value="HisKA"/>
    <property type="match status" value="1"/>
</dbReference>
<dbReference type="Pfam" id="PF12833">
    <property type="entry name" value="HTH_18"/>
    <property type="match status" value="1"/>
</dbReference>
<evidence type="ECO:0000256" key="13">
    <source>
        <dbReference type="SAM" id="SignalP"/>
    </source>
</evidence>
<dbReference type="SMART" id="SM00342">
    <property type="entry name" value="HTH_ARAC"/>
    <property type="match status" value="1"/>
</dbReference>
<dbReference type="InterPro" id="IPR036890">
    <property type="entry name" value="HATPase_C_sf"/>
</dbReference>
<evidence type="ECO:0000313" key="17">
    <source>
        <dbReference type="EMBL" id="SMC67695.1"/>
    </source>
</evidence>
<dbReference type="InterPro" id="IPR001789">
    <property type="entry name" value="Sig_transdc_resp-reg_receiver"/>
</dbReference>
<keyword evidence="13" id="KW-0732">Signal</keyword>
<dbReference type="InterPro" id="IPR011110">
    <property type="entry name" value="Reg_prop"/>
</dbReference>
<keyword evidence="10" id="KW-0804">Transcription</keyword>
<keyword evidence="3 11" id="KW-0597">Phosphoprotein</keyword>
<dbReference type="SUPFAM" id="SSF52172">
    <property type="entry name" value="CheY-like"/>
    <property type="match status" value="1"/>
</dbReference>
<keyword evidence="5" id="KW-0547">Nucleotide-binding</keyword>
<dbReference type="Gene3D" id="1.10.10.60">
    <property type="entry name" value="Homeodomain-like"/>
    <property type="match status" value="1"/>
</dbReference>
<evidence type="ECO:0000256" key="8">
    <source>
        <dbReference type="ARBA" id="ARBA00023012"/>
    </source>
</evidence>
<dbReference type="InterPro" id="IPR011006">
    <property type="entry name" value="CheY-like_superfamily"/>
</dbReference>
<dbReference type="GO" id="GO:0043565">
    <property type="term" value="F:sequence-specific DNA binding"/>
    <property type="evidence" value="ECO:0007669"/>
    <property type="project" value="InterPro"/>
</dbReference>
<dbReference type="SMART" id="SM00448">
    <property type="entry name" value="REC"/>
    <property type="match status" value="1"/>
</dbReference>
<keyword evidence="4" id="KW-0808">Transferase</keyword>
<dbReference type="SMART" id="SM00387">
    <property type="entry name" value="HATPase_c"/>
    <property type="match status" value="1"/>
</dbReference>
<dbReference type="SUPFAM" id="SSF47384">
    <property type="entry name" value="Homodimeric domain of signal transducing histidine kinase"/>
    <property type="match status" value="1"/>
</dbReference>
<dbReference type="RefSeq" id="WP_144008889.1">
    <property type="nucleotide sequence ID" value="NZ_FWXT01000001.1"/>
</dbReference>